<dbReference type="CDD" id="cd14686">
    <property type="entry name" value="bZIP"/>
    <property type="match status" value="1"/>
</dbReference>
<reference evidence="2" key="1">
    <citation type="journal article" date="2013" name="Proc. Natl. Acad. Sci. U.S.A.">
        <title>Genome structure and metabolic features in the red seaweed Chondrus crispus shed light on evolution of the Archaeplastida.</title>
        <authorList>
            <person name="Collen J."/>
            <person name="Porcel B."/>
            <person name="Carre W."/>
            <person name="Ball S.G."/>
            <person name="Chaparro C."/>
            <person name="Tonon T."/>
            <person name="Barbeyron T."/>
            <person name="Michel G."/>
            <person name="Noel B."/>
            <person name="Valentin K."/>
            <person name="Elias M."/>
            <person name="Artiguenave F."/>
            <person name="Arun A."/>
            <person name="Aury J.M."/>
            <person name="Barbosa-Neto J.F."/>
            <person name="Bothwell J.H."/>
            <person name="Bouget F.Y."/>
            <person name="Brillet L."/>
            <person name="Cabello-Hurtado F."/>
            <person name="Capella-Gutierrez S."/>
            <person name="Charrier B."/>
            <person name="Cladiere L."/>
            <person name="Cock J.M."/>
            <person name="Coelho S.M."/>
            <person name="Colleoni C."/>
            <person name="Czjzek M."/>
            <person name="Da Silva C."/>
            <person name="Delage L."/>
            <person name="Denoeud F."/>
            <person name="Deschamps P."/>
            <person name="Dittami S.M."/>
            <person name="Gabaldon T."/>
            <person name="Gachon C.M."/>
            <person name="Groisillier A."/>
            <person name="Herve C."/>
            <person name="Jabbari K."/>
            <person name="Katinka M."/>
            <person name="Kloareg B."/>
            <person name="Kowalczyk N."/>
            <person name="Labadie K."/>
            <person name="Leblanc C."/>
            <person name="Lopez P.J."/>
            <person name="McLachlan D.H."/>
            <person name="Meslet-Cladiere L."/>
            <person name="Moustafa A."/>
            <person name="Nehr Z."/>
            <person name="Nyvall Collen P."/>
            <person name="Panaud O."/>
            <person name="Partensky F."/>
            <person name="Poulain J."/>
            <person name="Rensing S.A."/>
            <person name="Rousvoal S."/>
            <person name="Samson G."/>
            <person name="Symeonidi A."/>
            <person name="Weissenbach J."/>
            <person name="Zambounis A."/>
            <person name="Wincker P."/>
            <person name="Boyen C."/>
        </authorList>
    </citation>
    <scope>NUCLEOTIDE SEQUENCE [LARGE SCALE GENOMIC DNA]</scope>
    <source>
        <strain evidence="2">cv. Stackhouse</strain>
    </source>
</reference>
<proteinExistence type="predicted"/>
<dbReference type="KEGG" id="ccp:CHC_T00001088001"/>
<evidence type="ECO:0008006" key="3">
    <source>
        <dbReference type="Google" id="ProtNLM"/>
    </source>
</evidence>
<evidence type="ECO:0000313" key="1">
    <source>
        <dbReference type="EMBL" id="CDF32807.1"/>
    </source>
</evidence>
<dbReference type="RefSeq" id="XP_005712608.1">
    <property type="nucleotide sequence ID" value="XM_005712551.1"/>
</dbReference>
<dbReference type="GeneID" id="17320325"/>
<organism evidence="1 2">
    <name type="scientific">Chondrus crispus</name>
    <name type="common">Carrageen Irish moss</name>
    <name type="synonym">Polymorpha crispa</name>
    <dbReference type="NCBI Taxonomy" id="2769"/>
    <lineage>
        <taxon>Eukaryota</taxon>
        <taxon>Rhodophyta</taxon>
        <taxon>Florideophyceae</taxon>
        <taxon>Rhodymeniophycidae</taxon>
        <taxon>Gigartinales</taxon>
        <taxon>Gigartinaceae</taxon>
        <taxon>Chondrus</taxon>
    </lineage>
</organism>
<gene>
    <name evidence="1" type="ORF">CHC_T00001088001</name>
</gene>
<dbReference type="Proteomes" id="UP000012073">
    <property type="component" value="Unassembled WGS sequence"/>
</dbReference>
<dbReference type="Gramene" id="CDF32807">
    <property type="protein sequence ID" value="CDF32807"/>
    <property type="gene ID" value="CHC_T00001088001"/>
</dbReference>
<name>R7Q2J6_CHOCR</name>
<sequence>GAVDPFFARHIAAWAATSYLGGTRRDPRSGMTPIISSHVRKLGDLFTLPPSLLRVADWKARASGDPQLHVDEALNDQRVLQDLLDDEFKRQHDAAEVDAAAVDNLDGALDLTLGHNADRTAPPDALPDLPPISSGYVYTVAASAAAPAEEVLEDWWFERCEAGDRPPERAAPLGESELDVSTIVGEELLSPELLRSSESNTSVSLFREEAEPVAARMEGAVDADAEAEAEEKLRTRRLKARERREKNRLCAQRSNRRAKAVRDGLKADLRSCREKLEVLRAKEMALRQMNLELRRSFAEPLANRKDVSSSYVQVRNELIKRSAVFKAWTSTFHCQLYCEAGEQGRCV</sequence>
<dbReference type="EMBL" id="HG001590">
    <property type="protein sequence ID" value="CDF32807.1"/>
    <property type="molecule type" value="Genomic_DNA"/>
</dbReference>
<dbReference type="AlphaFoldDB" id="R7Q2J6"/>
<feature type="non-terminal residue" evidence="1">
    <location>
        <position position="1"/>
    </location>
</feature>
<protein>
    <recommendedName>
        <fullName evidence="3">BZIP domain-containing protein</fullName>
    </recommendedName>
</protein>
<keyword evidence="2" id="KW-1185">Reference proteome</keyword>
<evidence type="ECO:0000313" key="2">
    <source>
        <dbReference type="Proteomes" id="UP000012073"/>
    </source>
</evidence>
<accession>R7Q2J6</accession>